<feature type="region of interest" description="Disordered" evidence="1">
    <location>
        <begin position="43"/>
        <end position="72"/>
    </location>
</feature>
<accession>A0A5P9P506</accession>
<dbReference type="Pfam" id="PF04016">
    <property type="entry name" value="DUF364"/>
    <property type="match status" value="1"/>
</dbReference>
<dbReference type="EMBL" id="CP045488">
    <property type="protein sequence ID" value="QFU83239.1"/>
    <property type="molecule type" value="Genomic_DNA"/>
</dbReference>
<sequence>MSAPVLPTVIDRLRERGATDGATVEQITVGRSTLMVELAGLEGELDNTPRGREEQPTAGLAHRPPGDEPSTAGIDLETLLEWAEQSPVDSVPDRDAGSKSDATTLEIALGVAAVNALSTPFIEWQTGDPMALLDSSVDTIATVGLFRPAFRKFADVDVRVVERTPVDDVSTPDDVTVSTHRPTDAAAAMAGAEVVFITGSTLVYGGLEQYLEAAPETATVVLIGATASMLPGPAFAAGVTVVAGASVTDTDRVREAIRADACGTELHEAGVQKVYTVIPTHTGSDRGLRLARSDQQFADEPNDDRSERPDR</sequence>
<dbReference type="GeneID" id="42301817"/>
<feature type="domain" description="Putative heavy-metal chelation" evidence="2">
    <location>
        <begin position="136"/>
        <end position="271"/>
    </location>
</feature>
<evidence type="ECO:0000313" key="4">
    <source>
        <dbReference type="Proteomes" id="UP000326170"/>
    </source>
</evidence>
<reference evidence="3 4" key="1">
    <citation type="journal article" date="2007" name="Int. J. Syst. Evol. Microbiol.">
        <title>Natronorubrum sulfidifaciens sp. nov., an extremely haloalkaliphilic archaeon isolated from Aiding salt lake in Xin-Jiang, China.</title>
        <authorList>
            <person name="Cui H.L."/>
            <person name="Tohty D."/>
            <person name="Liu H.C."/>
            <person name="Liu S.J."/>
            <person name="Oren A."/>
            <person name="Zhou P.J."/>
        </authorList>
    </citation>
    <scope>NUCLEOTIDE SEQUENCE [LARGE SCALE GENOMIC DNA]</scope>
    <source>
        <strain evidence="3 4">7-3</strain>
    </source>
</reference>
<dbReference type="KEGG" id="nas:GCU68_12195"/>
<dbReference type="AlphaFoldDB" id="A0A5P9P506"/>
<dbReference type="SUPFAM" id="SSF159713">
    <property type="entry name" value="Dhaf3308-like"/>
    <property type="match status" value="1"/>
</dbReference>
<dbReference type="RefSeq" id="WP_152941965.1">
    <property type="nucleotide sequence ID" value="NZ_CP045488.1"/>
</dbReference>
<feature type="region of interest" description="Disordered" evidence="1">
    <location>
        <begin position="285"/>
        <end position="311"/>
    </location>
</feature>
<organism evidence="3 4">
    <name type="scientific">Natronorubrum aibiense</name>
    <dbReference type="NCBI Taxonomy" id="348826"/>
    <lineage>
        <taxon>Archaea</taxon>
        <taxon>Methanobacteriati</taxon>
        <taxon>Methanobacteriota</taxon>
        <taxon>Stenosarchaea group</taxon>
        <taxon>Halobacteria</taxon>
        <taxon>Halobacteriales</taxon>
        <taxon>Natrialbaceae</taxon>
        <taxon>Natronorubrum</taxon>
    </lineage>
</organism>
<evidence type="ECO:0000259" key="2">
    <source>
        <dbReference type="Pfam" id="PF04016"/>
    </source>
</evidence>
<protein>
    <recommendedName>
        <fullName evidence="2">Putative heavy-metal chelation domain-containing protein</fullName>
    </recommendedName>
</protein>
<name>A0A5P9P506_9EURY</name>
<dbReference type="InterPro" id="IPR007161">
    <property type="entry name" value="DUF364"/>
</dbReference>
<evidence type="ECO:0000313" key="3">
    <source>
        <dbReference type="EMBL" id="QFU83239.1"/>
    </source>
</evidence>
<keyword evidence="4" id="KW-1185">Reference proteome</keyword>
<dbReference type="OrthoDB" id="203834at2157"/>
<evidence type="ECO:0000256" key="1">
    <source>
        <dbReference type="SAM" id="MobiDB-lite"/>
    </source>
</evidence>
<proteinExistence type="predicted"/>
<gene>
    <name evidence="3" type="ORF">GCU68_12195</name>
</gene>
<dbReference type="Proteomes" id="UP000326170">
    <property type="component" value="Chromosome"/>
</dbReference>
<dbReference type="Gene3D" id="3.40.50.11590">
    <property type="match status" value="1"/>
</dbReference>